<dbReference type="EMBL" id="HACA01013554">
    <property type="protein sequence ID" value="CDW30915.1"/>
    <property type="molecule type" value="Transcribed_RNA"/>
</dbReference>
<keyword evidence="10" id="KW-0727">SH2 domain</keyword>
<dbReference type="GO" id="GO:0005925">
    <property type="term" value="C:focal adhesion"/>
    <property type="evidence" value="ECO:0007669"/>
    <property type="project" value="InterPro"/>
</dbReference>
<dbReference type="SUPFAM" id="SSF50729">
    <property type="entry name" value="PH domain-like"/>
    <property type="match status" value="1"/>
</dbReference>
<dbReference type="EMBL" id="HACA01013552">
    <property type="protein sequence ID" value="CDW30913.1"/>
    <property type="molecule type" value="Transcribed_RNA"/>
</dbReference>
<sequence length="687" mass="77579">MADFSHIKSIRTLLPKGKEHDFRSGKPVLQLDVAGSAEILSITCPSVHVAENMADLIDGYCRIINHSNTSIWKRKSIETEIDPKTPLRDTSSQINCQKNNVVLFSEDYSEIVDDEEGDYSSPSRDYEIDRSKVDLHDIIGEGQFGDVHRGIYKSRNGVLNVAVKTCKVDSDTNMAEKFLEEAYIMQQFDHQHIIKLIGICSSPPIWIVMELARLGELRAYLQNNKHRLDLSHLILYSHQLSTALSYLESKKFVHRDIAARNVLVSSENVVKLADFGLSRWIEHNSYYKASRGKLPIKWMSPESINFRRFTTASDVWMFGVCIWEILMLGVKPFQGIKNSDVIGKLEKGERLSLPSGCPSHLYSVMLQCWSYEPSNRPTFQELKSVLFETLNEIKIQDSLGGYATPWQGDNNSIPSSPRGNSLPPSSTSCSSPIIDGRSRLRKSRTLDLPEEEHGSPKISASPVGLEQRVLVAQIRRQQQQSEEDSKWLHQEEINLKKRLSITASFGSETSTDSYSDSAANNITNLPLPCPSPPSYGFDKDRSSTPVSTNSSEERVKDVKPTKTAQLDRTNDSVYEATTNVVRAVMSLSQCVQHQLSSQYLEKVRTVGVELRHLLSSVDVLVPAFPPLTHRQVEMAHKVLSKDMAELVDSLKLVQKYLNTTVEAEYRRSYIIRNAFTNILIPFLYSTY</sequence>
<dbReference type="GO" id="GO:0005886">
    <property type="term" value="C:plasma membrane"/>
    <property type="evidence" value="ECO:0007669"/>
    <property type="project" value="UniProtKB-SubCell"/>
</dbReference>
<protein>
    <recommendedName>
        <fullName evidence="3">non-specific protein-tyrosine kinase</fullName>
        <ecNumber evidence="3">2.7.10.2</ecNumber>
    </recommendedName>
</protein>
<dbReference type="InterPro" id="IPR008266">
    <property type="entry name" value="Tyr_kinase_AS"/>
</dbReference>
<dbReference type="Gene3D" id="3.30.200.20">
    <property type="entry name" value="Phosphorylase Kinase, domain 1"/>
    <property type="match status" value="1"/>
</dbReference>
<dbReference type="PROSITE" id="PS00107">
    <property type="entry name" value="PROTEIN_KINASE_ATP"/>
    <property type="match status" value="1"/>
</dbReference>
<dbReference type="EC" id="2.7.10.2" evidence="3"/>
<dbReference type="GO" id="GO:0005737">
    <property type="term" value="C:cytoplasm"/>
    <property type="evidence" value="ECO:0007669"/>
    <property type="project" value="UniProtKB-SubCell"/>
</dbReference>
<dbReference type="PANTHER" id="PTHR46221">
    <property type="entry name" value="FERM AND PDZ DOMAIN-CONTAINING PROTEIN FAMILY MEMBER"/>
    <property type="match status" value="1"/>
</dbReference>
<dbReference type="EMBL" id="HACA01013553">
    <property type="protein sequence ID" value="CDW30914.1"/>
    <property type="molecule type" value="Transcribed_RNA"/>
</dbReference>
<dbReference type="InterPro" id="IPR011009">
    <property type="entry name" value="Kinase-like_dom_sf"/>
</dbReference>
<evidence type="ECO:0000256" key="1">
    <source>
        <dbReference type="ARBA" id="ARBA00004202"/>
    </source>
</evidence>
<dbReference type="Pfam" id="PF21477">
    <property type="entry name" value="FERM_C_FAK1"/>
    <property type="match status" value="1"/>
</dbReference>
<keyword evidence="12" id="KW-0829">Tyrosine-protein kinase</keyword>
<dbReference type="InterPro" id="IPR005189">
    <property type="entry name" value="Focal_adhesion_kin_target_dom"/>
</dbReference>
<feature type="region of interest" description="Disordered" evidence="16">
    <location>
        <begin position="405"/>
        <end position="436"/>
    </location>
</feature>
<reference evidence="18" key="1">
    <citation type="submission" date="2014-05" db="EMBL/GenBank/DDBJ databases">
        <authorList>
            <person name="Chronopoulou M."/>
        </authorList>
    </citation>
    <scope>NUCLEOTIDE SEQUENCE</scope>
    <source>
        <tissue evidence="18">Whole organism</tissue>
    </source>
</reference>
<dbReference type="SUPFAM" id="SSF56112">
    <property type="entry name" value="Protein kinase-like (PK-like)"/>
    <property type="match status" value="1"/>
</dbReference>
<dbReference type="PROSITE" id="PS50011">
    <property type="entry name" value="PROTEIN_KINASE_DOM"/>
    <property type="match status" value="1"/>
</dbReference>
<keyword evidence="9 15" id="KW-0067">ATP-binding</keyword>
<dbReference type="FunFam" id="1.10.510.10:FF:000039">
    <property type="entry name" value="Focal adhesion kinase, isoform D"/>
    <property type="match status" value="1"/>
</dbReference>
<dbReference type="AlphaFoldDB" id="A0A0K2TY33"/>
<evidence type="ECO:0000256" key="14">
    <source>
        <dbReference type="ARBA" id="ARBA00061333"/>
    </source>
</evidence>
<evidence type="ECO:0000256" key="4">
    <source>
        <dbReference type="ARBA" id="ARBA00022475"/>
    </source>
</evidence>
<evidence type="ECO:0000256" key="2">
    <source>
        <dbReference type="ARBA" id="ARBA00004496"/>
    </source>
</evidence>
<evidence type="ECO:0000256" key="12">
    <source>
        <dbReference type="ARBA" id="ARBA00023137"/>
    </source>
</evidence>
<keyword evidence="6" id="KW-0808">Transferase</keyword>
<accession>A0A0K2TY33</accession>
<keyword evidence="7 15" id="KW-0547">Nucleotide-binding</keyword>
<dbReference type="InterPro" id="IPR001245">
    <property type="entry name" value="Ser-Thr/Tyr_kinase_cat_dom"/>
</dbReference>
<dbReference type="Pfam" id="PF07714">
    <property type="entry name" value="PK_Tyr_Ser-Thr"/>
    <property type="match status" value="1"/>
</dbReference>
<organism evidence="18">
    <name type="scientific">Lepeophtheirus salmonis</name>
    <name type="common">Salmon louse</name>
    <name type="synonym">Caligus salmonis</name>
    <dbReference type="NCBI Taxonomy" id="72036"/>
    <lineage>
        <taxon>Eukaryota</taxon>
        <taxon>Metazoa</taxon>
        <taxon>Ecdysozoa</taxon>
        <taxon>Arthropoda</taxon>
        <taxon>Crustacea</taxon>
        <taxon>Multicrustacea</taxon>
        <taxon>Hexanauplia</taxon>
        <taxon>Copepoda</taxon>
        <taxon>Siphonostomatoida</taxon>
        <taxon>Caligidae</taxon>
        <taxon>Lepeophtheirus</taxon>
    </lineage>
</organism>
<dbReference type="InterPro" id="IPR049385">
    <property type="entry name" value="FAK1-like_FERM_C"/>
</dbReference>
<dbReference type="GO" id="GO:0005524">
    <property type="term" value="F:ATP binding"/>
    <property type="evidence" value="ECO:0007669"/>
    <property type="project" value="UniProtKB-UniRule"/>
</dbReference>
<comment type="catalytic activity">
    <reaction evidence="13">
        <text>L-tyrosyl-[protein] + ATP = O-phospho-L-tyrosyl-[protein] + ADP + H(+)</text>
        <dbReference type="Rhea" id="RHEA:10596"/>
        <dbReference type="Rhea" id="RHEA-COMP:10136"/>
        <dbReference type="Rhea" id="RHEA-COMP:20101"/>
        <dbReference type="ChEBI" id="CHEBI:15378"/>
        <dbReference type="ChEBI" id="CHEBI:30616"/>
        <dbReference type="ChEBI" id="CHEBI:46858"/>
        <dbReference type="ChEBI" id="CHEBI:61978"/>
        <dbReference type="ChEBI" id="CHEBI:456216"/>
        <dbReference type="EC" id="2.7.10.2"/>
    </reaction>
</comment>
<dbReference type="InterPro" id="IPR000719">
    <property type="entry name" value="Prot_kinase_dom"/>
</dbReference>
<evidence type="ECO:0000256" key="3">
    <source>
        <dbReference type="ARBA" id="ARBA00011903"/>
    </source>
</evidence>
<dbReference type="PANTHER" id="PTHR46221:SF9">
    <property type="entry name" value="NON-SPECIFIC PROTEIN-TYROSINE KINASE"/>
    <property type="match status" value="1"/>
</dbReference>
<dbReference type="GO" id="GO:0007172">
    <property type="term" value="P:signal complex assembly"/>
    <property type="evidence" value="ECO:0007669"/>
    <property type="project" value="InterPro"/>
</dbReference>
<dbReference type="Gene3D" id="1.20.120.330">
    <property type="entry name" value="Nucleotidyltransferases domain 2"/>
    <property type="match status" value="1"/>
</dbReference>
<dbReference type="PRINTS" id="PR00109">
    <property type="entry name" value="TYRKINASE"/>
</dbReference>
<dbReference type="InterPro" id="IPR036137">
    <property type="entry name" value="Focal_adhe_kin_target_dom_sf"/>
</dbReference>
<feature type="binding site" evidence="15">
    <location>
        <position position="164"/>
    </location>
    <ligand>
        <name>ATP</name>
        <dbReference type="ChEBI" id="CHEBI:30616"/>
    </ligand>
</feature>
<evidence type="ECO:0000256" key="13">
    <source>
        <dbReference type="ARBA" id="ARBA00051245"/>
    </source>
</evidence>
<proteinExistence type="inferred from homology"/>
<evidence type="ECO:0000256" key="15">
    <source>
        <dbReference type="PROSITE-ProRule" id="PRU10141"/>
    </source>
</evidence>
<comment type="similarity">
    <text evidence="14">Belongs to the protein kinase superfamily. Tyr protein kinase family. Fes/fps subfamily.</text>
</comment>
<feature type="region of interest" description="Disordered" evidence="16">
    <location>
        <begin position="506"/>
        <end position="559"/>
    </location>
</feature>
<evidence type="ECO:0000256" key="7">
    <source>
        <dbReference type="ARBA" id="ARBA00022741"/>
    </source>
</evidence>
<dbReference type="InterPro" id="IPR017441">
    <property type="entry name" value="Protein_kinase_ATP_BS"/>
</dbReference>
<dbReference type="SMART" id="SM00219">
    <property type="entry name" value="TyrKc"/>
    <property type="match status" value="1"/>
</dbReference>
<keyword evidence="8" id="KW-0418">Kinase</keyword>
<feature type="compositionally biased region" description="Polar residues" evidence="16">
    <location>
        <begin position="407"/>
        <end position="419"/>
    </location>
</feature>
<keyword evidence="11" id="KW-0472">Membrane</keyword>
<dbReference type="SUPFAM" id="SSF68993">
    <property type="entry name" value="FAT domain of focal adhesion kinase"/>
    <property type="match status" value="1"/>
</dbReference>
<feature type="compositionally biased region" description="Low complexity" evidence="16">
    <location>
        <begin position="421"/>
        <end position="432"/>
    </location>
</feature>
<evidence type="ECO:0000256" key="6">
    <source>
        <dbReference type="ARBA" id="ARBA00022679"/>
    </source>
</evidence>
<dbReference type="GO" id="GO:0004715">
    <property type="term" value="F:non-membrane spanning protein tyrosine kinase activity"/>
    <property type="evidence" value="ECO:0007669"/>
    <property type="project" value="UniProtKB-EC"/>
</dbReference>
<dbReference type="FunFam" id="3.30.200.20:FF:000194">
    <property type="entry name" value="protein-tyrosine kinase 2-beta isoform X1"/>
    <property type="match status" value="1"/>
</dbReference>
<dbReference type="InterPro" id="IPR020635">
    <property type="entry name" value="Tyr_kinase_cat_dom"/>
</dbReference>
<dbReference type="Gene3D" id="2.30.29.30">
    <property type="entry name" value="Pleckstrin-homology domain (PH domain)/Phosphotyrosine-binding domain (PTB)"/>
    <property type="match status" value="1"/>
</dbReference>
<keyword evidence="5" id="KW-0963">Cytoplasm</keyword>
<keyword evidence="4" id="KW-1003">Cell membrane</keyword>
<feature type="compositionally biased region" description="Polar residues" evidence="16">
    <location>
        <begin position="506"/>
        <end position="524"/>
    </location>
</feature>
<dbReference type="Gene3D" id="1.20.5.540">
    <property type="entry name" value="Single helix bin"/>
    <property type="match status" value="1"/>
</dbReference>
<dbReference type="OrthoDB" id="9976756at2759"/>
<evidence type="ECO:0000256" key="10">
    <source>
        <dbReference type="ARBA" id="ARBA00022999"/>
    </source>
</evidence>
<evidence type="ECO:0000256" key="5">
    <source>
        <dbReference type="ARBA" id="ARBA00022490"/>
    </source>
</evidence>
<evidence type="ECO:0000256" key="11">
    <source>
        <dbReference type="ARBA" id="ARBA00023136"/>
    </source>
</evidence>
<evidence type="ECO:0000256" key="8">
    <source>
        <dbReference type="ARBA" id="ARBA00022777"/>
    </source>
</evidence>
<feature type="domain" description="Protein kinase" evidence="17">
    <location>
        <begin position="133"/>
        <end position="387"/>
    </location>
</feature>
<name>A0A0K2TY33_LEPSM</name>
<dbReference type="PROSITE" id="PS00109">
    <property type="entry name" value="PROTEIN_KINASE_TYR"/>
    <property type="match status" value="1"/>
</dbReference>
<dbReference type="Gene3D" id="1.10.510.10">
    <property type="entry name" value="Transferase(Phosphotransferase) domain 1"/>
    <property type="match status" value="1"/>
</dbReference>
<dbReference type="InterPro" id="IPR011993">
    <property type="entry name" value="PH-like_dom_sf"/>
</dbReference>
<evidence type="ECO:0000313" key="18">
    <source>
        <dbReference type="EMBL" id="CDW30914.1"/>
    </source>
</evidence>
<comment type="subcellular location">
    <subcellularLocation>
        <location evidence="1">Cell membrane</location>
        <topology evidence="1">Peripheral membrane protein</topology>
    </subcellularLocation>
    <subcellularLocation>
        <location evidence="2">Cytoplasm</location>
    </subcellularLocation>
</comment>
<evidence type="ECO:0000256" key="9">
    <source>
        <dbReference type="ARBA" id="ARBA00022840"/>
    </source>
</evidence>
<dbReference type="Pfam" id="PF03623">
    <property type="entry name" value="Focal_AT"/>
    <property type="match status" value="1"/>
</dbReference>
<evidence type="ECO:0000256" key="16">
    <source>
        <dbReference type="SAM" id="MobiDB-lite"/>
    </source>
</evidence>
<evidence type="ECO:0000259" key="17">
    <source>
        <dbReference type="PROSITE" id="PS50011"/>
    </source>
</evidence>